<dbReference type="GO" id="GO:0006974">
    <property type="term" value="P:DNA damage response"/>
    <property type="evidence" value="ECO:0007669"/>
    <property type="project" value="TreeGrafter"/>
</dbReference>
<evidence type="ECO:0000256" key="1">
    <source>
        <dbReference type="SAM" id="Phobius"/>
    </source>
</evidence>
<name>A0A1I4ZNX8_9FLAO</name>
<dbReference type="Gene3D" id="3.30.70.2970">
    <property type="entry name" value="Protein of unknown function (DUF541), domain 2"/>
    <property type="match status" value="1"/>
</dbReference>
<dbReference type="InterPro" id="IPR007497">
    <property type="entry name" value="SIMPL/DUF541"/>
</dbReference>
<dbReference type="PIRSF" id="PIRSF029033">
    <property type="entry name" value="UCP029033"/>
    <property type="match status" value="1"/>
</dbReference>
<dbReference type="Gene3D" id="3.30.110.170">
    <property type="entry name" value="Protein of unknown function (DUF541), domain 1"/>
    <property type="match status" value="1"/>
</dbReference>
<dbReference type="Proteomes" id="UP000199036">
    <property type="component" value="Unassembled WGS sequence"/>
</dbReference>
<keyword evidence="1" id="KW-1133">Transmembrane helix</keyword>
<organism evidence="2 3">
    <name type="scientific">Paenimyroides ummariense</name>
    <dbReference type="NCBI Taxonomy" id="913024"/>
    <lineage>
        <taxon>Bacteria</taxon>
        <taxon>Pseudomonadati</taxon>
        <taxon>Bacteroidota</taxon>
        <taxon>Flavobacteriia</taxon>
        <taxon>Flavobacteriales</taxon>
        <taxon>Flavobacteriaceae</taxon>
        <taxon>Paenimyroides</taxon>
    </lineage>
</organism>
<dbReference type="EMBL" id="FOVI01000006">
    <property type="protein sequence ID" value="SFN51971.1"/>
    <property type="molecule type" value="Genomic_DNA"/>
</dbReference>
<proteinExistence type="predicted"/>
<dbReference type="InterPro" id="IPR052022">
    <property type="entry name" value="26kDa_periplasmic_antigen"/>
</dbReference>
<dbReference type="STRING" id="913024.SAMN05421741_106149"/>
<reference evidence="3" key="1">
    <citation type="submission" date="2016-10" db="EMBL/GenBank/DDBJ databases">
        <authorList>
            <person name="Varghese N."/>
            <person name="Submissions S."/>
        </authorList>
    </citation>
    <scope>NUCLEOTIDE SEQUENCE [LARGE SCALE GENOMIC DNA]</scope>
    <source>
        <strain evidence="3">DS-12</strain>
    </source>
</reference>
<dbReference type="RefSeq" id="WP_091521025.1">
    <property type="nucleotide sequence ID" value="NZ_FOVI01000006.1"/>
</dbReference>
<dbReference type="InterPro" id="IPR016907">
    <property type="entry name" value="UCP029033"/>
</dbReference>
<feature type="transmembrane region" description="Helical" evidence="1">
    <location>
        <begin position="12"/>
        <end position="31"/>
    </location>
</feature>
<dbReference type="PANTHER" id="PTHR34387:SF2">
    <property type="entry name" value="SLR1258 PROTEIN"/>
    <property type="match status" value="1"/>
</dbReference>
<dbReference type="PANTHER" id="PTHR34387">
    <property type="entry name" value="SLR1258 PROTEIN"/>
    <property type="match status" value="1"/>
</dbReference>
<accession>A0A1I4ZNX8</accession>
<keyword evidence="1" id="KW-0812">Transmembrane</keyword>
<protein>
    <recommendedName>
        <fullName evidence="4">SIMPL domain-containing protein</fullName>
    </recommendedName>
</protein>
<dbReference type="AlphaFoldDB" id="A0A1I4ZNX8"/>
<keyword evidence="3" id="KW-1185">Reference proteome</keyword>
<evidence type="ECO:0000313" key="3">
    <source>
        <dbReference type="Proteomes" id="UP000199036"/>
    </source>
</evidence>
<gene>
    <name evidence="2" type="ORF">SAMN05421741_106149</name>
</gene>
<keyword evidence="1" id="KW-0472">Membrane</keyword>
<dbReference type="OrthoDB" id="9806540at2"/>
<evidence type="ECO:0000313" key="2">
    <source>
        <dbReference type="EMBL" id="SFN51971.1"/>
    </source>
</evidence>
<dbReference type="Pfam" id="PF04402">
    <property type="entry name" value="SIMPL"/>
    <property type="match status" value="1"/>
</dbReference>
<evidence type="ECO:0008006" key="4">
    <source>
        <dbReference type="Google" id="ProtNLM"/>
    </source>
</evidence>
<sequence>MESRSESRSIVLSISIVLGLFLLGFFIFRGLKTFSDKDRVVAVKGLAEMEMKATSAWVTLSFSFSGDDLKGVINQTEVKKNNVVAYLESVGYAKNDIKLSNLDVTDRQTYYSTEWRGGKEVQVKVDRYAASQSISIQSDKVEELEAKTSKIELDLISKDLTSNINIAYTFPELNTIKPKLIAESTKNARIAGEQFAKDSQAQLGKIKTASQGQISIVGNYSYYEGEGAEPSESPKQNYLQKARVVSTIVFFLE</sequence>